<reference evidence="1 2" key="1">
    <citation type="submission" date="2017-12" db="EMBL/GenBank/DDBJ databases">
        <title>Comparative genomics of Botrytis spp.</title>
        <authorList>
            <person name="Valero-Jimenez C.A."/>
            <person name="Tapia P."/>
            <person name="Veloso J."/>
            <person name="Silva-Moreno E."/>
            <person name="Staats M."/>
            <person name="Valdes J.H."/>
            <person name="Van Kan J.A.L."/>
        </authorList>
    </citation>
    <scope>NUCLEOTIDE SEQUENCE [LARGE SCALE GENOMIC DNA]</scope>
    <source>
        <strain evidence="1 2">MUCL11595</strain>
    </source>
</reference>
<comment type="caution">
    <text evidence="1">The sequence shown here is derived from an EMBL/GenBank/DDBJ whole genome shotgun (WGS) entry which is preliminary data.</text>
</comment>
<dbReference type="AlphaFoldDB" id="A0A4Z1IFI7"/>
<keyword evidence="2" id="KW-1185">Reference proteome</keyword>
<gene>
    <name evidence="1" type="ORF">BCON_0036g00720</name>
</gene>
<evidence type="ECO:0000313" key="2">
    <source>
        <dbReference type="Proteomes" id="UP000297527"/>
    </source>
</evidence>
<accession>A0A4Z1IFI7</accession>
<protein>
    <submittedName>
        <fullName evidence="1">Uncharacterized protein</fullName>
    </submittedName>
</protein>
<sequence length="157" mass="17033">MAIRHIPPHGGDLGPPLLNQQSMETVHPLVLYCKPVVLEGSALELTNTHDWTVATNIDQTILDSTVEVETEIVLVVASAKSLDVFANERKYGIDIASCNIFLGSDWMTRSISVSLCVPYAPEINVVALGDSENAKAVQAGEEFKNPSWVLSDANDDK</sequence>
<dbReference type="EMBL" id="PQXN01000036">
    <property type="protein sequence ID" value="TGO60379.1"/>
    <property type="molecule type" value="Genomic_DNA"/>
</dbReference>
<organism evidence="1 2">
    <name type="scientific">Botryotinia convoluta</name>
    <dbReference type="NCBI Taxonomy" id="54673"/>
    <lineage>
        <taxon>Eukaryota</taxon>
        <taxon>Fungi</taxon>
        <taxon>Dikarya</taxon>
        <taxon>Ascomycota</taxon>
        <taxon>Pezizomycotina</taxon>
        <taxon>Leotiomycetes</taxon>
        <taxon>Helotiales</taxon>
        <taxon>Sclerotiniaceae</taxon>
        <taxon>Botryotinia</taxon>
    </lineage>
</organism>
<name>A0A4Z1IFI7_9HELO</name>
<dbReference type="Proteomes" id="UP000297527">
    <property type="component" value="Unassembled WGS sequence"/>
</dbReference>
<evidence type="ECO:0000313" key="1">
    <source>
        <dbReference type="EMBL" id="TGO60379.1"/>
    </source>
</evidence>
<proteinExistence type="predicted"/>
<dbReference type="OrthoDB" id="10463232at2759"/>